<evidence type="ECO:0000259" key="9">
    <source>
        <dbReference type="Pfam" id="PF00082"/>
    </source>
</evidence>
<comment type="subcellular location">
    <subcellularLocation>
        <location evidence="1">Secreted</location>
    </subcellularLocation>
</comment>
<dbReference type="PROSITE" id="PS00137">
    <property type="entry name" value="SUBTILASE_HIS"/>
    <property type="match status" value="1"/>
</dbReference>
<keyword evidence="6 7" id="KW-0720">Serine protease</keyword>
<evidence type="ECO:0000256" key="2">
    <source>
        <dbReference type="ARBA" id="ARBA00011073"/>
    </source>
</evidence>
<reference evidence="11 12" key="1">
    <citation type="journal article" date="2016" name="Nat. Commun.">
        <title>Thousands of microbial genomes shed light on interconnected biogeochemical processes in an aquifer system.</title>
        <authorList>
            <person name="Anantharaman K."/>
            <person name="Brown C.T."/>
            <person name="Hug L.A."/>
            <person name="Sharon I."/>
            <person name="Castelle C.J."/>
            <person name="Probst A.J."/>
            <person name="Thomas B.C."/>
            <person name="Singh A."/>
            <person name="Wilkins M.J."/>
            <person name="Karaoz U."/>
            <person name="Brodie E.L."/>
            <person name="Williams K.H."/>
            <person name="Hubbard S.S."/>
            <person name="Banfield J.F."/>
        </authorList>
    </citation>
    <scope>NUCLEOTIDE SEQUENCE [LARGE SCALE GENOMIC DNA]</scope>
</reference>
<dbReference type="InterPro" id="IPR034084">
    <property type="entry name" value="Thermitase-like_dom"/>
</dbReference>
<dbReference type="PANTHER" id="PTHR43806">
    <property type="entry name" value="PEPTIDASE S8"/>
    <property type="match status" value="1"/>
</dbReference>
<dbReference type="InterPro" id="IPR023828">
    <property type="entry name" value="Peptidase_S8_Ser-AS"/>
</dbReference>
<proteinExistence type="inferred from homology"/>
<dbReference type="PANTHER" id="PTHR43806:SF11">
    <property type="entry name" value="CEREVISIN-RELATED"/>
    <property type="match status" value="1"/>
</dbReference>
<dbReference type="InterPro" id="IPR015500">
    <property type="entry name" value="Peptidase_S8_subtilisin-rel"/>
</dbReference>
<accession>A0A1F7UT44</accession>
<dbReference type="Pfam" id="PF22148">
    <property type="entry name" value="Fervidolysin_NPro-like"/>
    <property type="match status" value="1"/>
</dbReference>
<evidence type="ECO:0000256" key="3">
    <source>
        <dbReference type="ARBA" id="ARBA00022525"/>
    </source>
</evidence>
<feature type="domain" description="Peptidase S8/S53" evidence="9">
    <location>
        <begin position="149"/>
        <end position="388"/>
    </location>
</feature>
<dbReference type="CDD" id="cd07484">
    <property type="entry name" value="Peptidases_S8_Thermitase_like"/>
    <property type="match status" value="1"/>
</dbReference>
<evidence type="ECO:0000256" key="8">
    <source>
        <dbReference type="RuleBase" id="RU003355"/>
    </source>
</evidence>
<keyword evidence="3" id="KW-0964">Secreted</keyword>
<evidence type="ECO:0000313" key="12">
    <source>
        <dbReference type="Proteomes" id="UP000176846"/>
    </source>
</evidence>
<comment type="similarity">
    <text evidence="2 7 8">Belongs to the peptidase S8 family.</text>
</comment>
<feature type="active site" description="Charge relay system" evidence="7">
    <location>
        <position position="157"/>
    </location>
</feature>
<keyword evidence="5 7" id="KW-0378">Hydrolase</keyword>
<dbReference type="AlphaFoldDB" id="A0A1F7UT44"/>
<dbReference type="InterPro" id="IPR000209">
    <property type="entry name" value="Peptidase_S8/S53_dom"/>
</dbReference>
<dbReference type="Gene3D" id="2.60.40.10">
    <property type="entry name" value="Immunoglobulins"/>
    <property type="match status" value="1"/>
</dbReference>
<dbReference type="Pfam" id="PF00082">
    <property type="entry name" value="Peptidase_S8"/>
    <property type="match status" value="1"/>
</dbReference>
<dbReference type="InterPro" id="IPR036852">
    <property type="entry name" value="Peptidase_S8/S53_dom_sf"/>
</dbReference>
<dbReference type="PROSITE" id="PS00136">
    <property type="entry name" value="SUBTILASE_ASP"/>
    <property type="match status" value="1"/>
</dbReference>
<evidence type="ECO:0000256" key="5">
    <source>
        <dbReference type="ARBA" id="ARBA00022801"/>
    </source>
</evidence>
<evidence type="ECO:0000256" key="7">
    <source>
        <dbReference type="PROSITE-ProRule" id="PRU01240"/>
    </source>
</evidence>
<dbReference type="PRINTS" id="PR00723">
    <property type="entry name" value="SUBTILISIN"/>
</dbReference>
<dbReference type="InterPro" id="IPR050131">
    <property type="entry name" value="Peptidase_S8_subtilisin-like"/>
</dbReference>
<evidence type="ECO:0000313" key="11">
    <source>
        <dbReference type="EMBL" id="OGL81470.1"/>
    </source>
</evidence>
<feature type="active site" description="Charge relay system" evidence="7">
    <location>
        <position position="189"/>
    </location>
</feature>
<dbReference type="GO" id="GO:0006508">
    <property type="term" value="P:proteolysis"/>
    <property type="evidence" value="ECO:0007669"/>
    <property type="project" value="UniProtKB-KW"/>
</dbReference>
<dbReference type="Gene3D" id="3.40.50.200">
    <property type="entry name" value="Peptidase S8/S53 domain"/>
    <property type="match status" value="1"/>
</dbReference>
<keyword evidence="4 7" id="KW-0645">Protease</keyword>
<dbReference type="EMBL" id="MGEK01000028">
    <property type="protein sequence ID" value="OGL81470.1"/>
    <property type="molecule type" value="Genomic_DNA"/>
</dbReference>
<dbReference type="GO" id="GO:0004252">
    <property type="term" value="F:serine-type endopeptidase activity"/>
    <property type="evidence" value="ECO:0007669"/>
    <property type="project" value="UniProtKB-UniRule"/>
</dbReference>
<dbReference type="GO" id="GO:0005576">
    <property type="term" value="C:extracellular region"/>
    <property type="evidence" value="ECO:0007669"/>
    <property type="project" value="UniProtKB-SubCell"/>
</dbReference>
<evidence type="ECO:0000256" key="4">
    <source>
        <dbReference type="ARBA" id="ARBA00022670"/>
    </source>
</evidence>
<name>A0A1F7UT44_9BACT</name>
<evidence type="ECO:0000256" key="6">
    <source>
        <dbReference type="ARBA" id="ARBA00022825"/>
    </source>
</evidence>
<dbReference type="Proteomes" id="UP000176846">
    <property type="component" value="Unassembled WGS sequence"/>
</dbReference>
<evidence type="ECO:0000256" key="1">
    <source>
        <dbReference type="ARBA" id="ARBA00004613"/>
    </source>
</evidence>
<dbReference type="SUPFAM" id="SSF52743">
    <property type="entry name" value="Subtilisin-like"/>
    <property type="match status" value="1"/>
</dbReference>
<gene>
    <name evidence="11" type="ORF">A2936_00100</name>
</gene>
<organism evidence="11 12">
    <name type="scientific">Candidatus Uhrbacteria bacterium RIFCSPLOWO2_01_FULL_47_25</name>
    <dbReference type="NCBI Taxonomy" id="1802402"/>
    <lineage>
        <taxon>Bacteria</taxon>
        <taxon>Candidatus Uhriibacteriota</taxon>
    </lineage>
</organism>
<dbReference type="InterPro" id="IPR013783">
    <property type="entry name" value="Ig-like_fold"/>
</dbReference>
<evidence type="ECO:0000259" key="10">
    <source>
        <dbReference type="Pfam" id="PF22148"/>
    </source>
</evidence>
<feature type="domain" description="Fervidolysin-like N-terminal prodomain" evidence="10">
    <location>
        <begin position="46"/>
        <end position="107"/>
    </location>
</feature>
<dbReference type="InterPro" id="IPR054399">
    <property type="entry name" value="Fervidolysin-like_N_prodom"/>
</dbReference>
<dbReference type="PROSITE" id="PS51892">
    <property type="entry name" value="SUBTILASE"/>
    <property type="match status" value="1"/>
</dbReference>
<sequence>MSNTIKNKFSQSVVILLIGILGVTSSGGGSAIAKTKNIGDEQGKRIIVKFKEGVSETLKTEKHRRYNGALRETVQRLNAEVVEVAAGDETAALESYQKDEDVLYAEPDYVAEAFGVTNDPSLPQQWGMFKIEAANGSGESAWDLVTSNSSVKVAILDTGIEETHSDIAGKVAVSQNFTTSNTTSDRDGHGTHVAGIAAASTNNSLGVAGVGYNSSLMNGKVLADNGSGYYSWIANGIIWATDNGANVINMSLGGSSGSQTLLNAVNYAWNNGVVVVAAAGNSSTSAPSYPAYYGNTIAVAATDSNDQKAGFSNYGSWVDVAAPGVSIYSTYKNNSYASLSGTSMASPYVAGLAGLIWASGLCATNTCVRGQVESTADNISGTGSLWTYGRINAYRAVGGTPPPPPPPPPAATMTVSAIDMWFVHVGGGRKQSHDVYAKVTVVDGASAPLPGATVYLTITLPSGATASGSATTLSDGTVTFRLRSKEHDTYVSNVTNVTKSGYNYAPTVTTQSLLVN</sequence>
<comment type="caution">
    <text evidence="11">The sequence shown here is derived from an EMBL/GenBank/DDBJ whole genome shotgun (WGS) entry which is preliminary data.</text>
</comment>
<dbReference type="InterPro" id="IPR022398">
    <property type="entry name" value="Peptidase_S8_His-AS"/>
</dbReference>
<dbReference type="PROSITE" id="PS00138">
    <property type="entry name" value="SUBTILASE_SER"/>
    <property type="match status" value="1"/>
</dbReference>
<feature type="active site" description="Charge relay system" evidence="7">
    <location>
        <position position="343"/>
    </location>
</feature>
<protein>
    <submittedName>
        <fullName evidence="11">Uncharacterized protein</fullName>
    </submittedName>
</protein>
<dbReference type="InterPro" id="IPR023827">
    <property type="entry name" value="Peptidase_S8_Asp-AS"/>
</dbReference>